<keyword evidence="8" id="KW-0378">Hydrolase</keyword>
<evidence type="ECO:0000256" key="7">
    <source>
        <dbReference type="ARBA" id="ARBA00022771"/>
    </source>
</evidence>
<dbReference type="CDD" id="cd18793">
    <property type="entry name" value="SF2_C_SNF"/>
    <property type="match status" value="1"/>
</dbReference>
<feature type="compositionally biased region" description="Basic and acidic residues" evidence="17">
    <location>
        <begin position="355"/>
        <end position="367"/>
    </location>
</feature>
<dbReference type="InterPro" id="IPR049730">
    <property type="entry name" value="SNF2/RAD54-like_C"/>
</dbReference>
<dbReference type="PROSITE" id="PS51194">
    <property type="entry name" value="HELICASE_CTER"/>
    <property type="match status" value="1"/>
</dbReference>
<dbReference type="PANTHER" id="PTHR45797">
    <property type="entry name" value="RAD54-LIKE"/>
    <property type="match status" value="1"/>
</dbReference>
<feature type="domain" description="Helicase ATP-binding" evidence="18">
    <location>
        <begin position="737"/>
        <end position="920"/>
    </location>
</feature>
<evidence type="ECO:0000259" key="20">
    <source>
        <dbReference type="PROSITE" id="PS51533"/>
    </source>
</evidence>
<dbReference type="InterPro" id="IPR000330">
    <property type="entry name" value="SNF2_N"/>
</dbReference>
<dbReference type="InterPro" id="IPR025766">
    <property type="entry name" value="ADD"/>
</dbReference>
<dbReference type="Proteomes" id="UP001187192">
    <property type="component" value="Unassembled WGS sequence"/>
</dbReference>
<dbReference type="InterPro" id="IPR038718">
    <property type="entry name" value="SNF2-like_sf"/>
</dbReference>
<reference evidence="21" key="1">
    <citation type="submission" date="2023-07" db="EMBL/GenBank/DDBJ databases">
        <title>draft genome sequence of fig (Ficus carica).</title>
        <authorList>
            <person name="Takahashi T."/>
            <person name="Nishimura K."/>
        </authorList>
    </citation>
    <scope>NUCLEOTIDE SEQUENCE</scope>
</reference>
<feature type="compositionally biased region" description="Basic and acidic residues" evidence="17">
    <location>
        <begin position="414"/>
        <end position="434"/>
    </location>
</feature>
<feature type="compositionally biased region" description="Basic residues" evidence="17">
    <location>
        <begin position="322"/>
        <end position="335"/>
    </location>
</feature>
<feature type="region of interest" description="Disordered" evidence="17">
    <location>
        <begin position="1385"/>
        <end position="1407"/>
    </location>
</feature>
<dbReference type="InterPro" id="IPR001650">
    <property type="entry name" value="Helicase_C-like"/>
</dbReference>
<accession>A0AA88D3K3</accession>
<dbReference type="GO" id="GO:0004386">
    <property type="term" value="F:helicase activity"/>
    <property type="evidence" value="ECO:0007669"/>
    <property type="project" value="UniProtKB-KW"/>
</dbReference>
<name>A0AA88D3K3_FICCA</name>
<keyword evidence="10" id="KW-0862">Zinc</keyword>
<organism evidence="21 22">
    <name type="scientific">Ficus carica</name>
    <name type="common">Common fig</name>
    <dbReference type="NCBI Taxonomy" id="3494"/>
    <lineage>
        <taxon>Eukaryota</taxon>
        <taxon>Viridiplantae</taxon>
        <taxon>Streptophyta</taxon>
        <taxon>Embryophyta</taxon>
        <taxon>Tracheophyta</taxon>
        <taxon>Spermatophyta</taxon>
        <taxon>Magnoliopsida</taxon>
        <taxon>eudicotyledons</taxon>
        <taxon>Gunneridae</taxon>
        <taxon>Pentapetalae</taxon>
        <taxon>rosids</taxon>
        <taxon>fabids</taxon>
        <taxon>Rosales</taxon>
        <taxon>Moraceae</taxon>
        <taxon>Ficeae</taxon>
        <taxon>Ficus</taxon>
    </lineage>
</organism>
<dbReference type="GO" id="GO:0016887">
    <property type="term" value="F:ATP hydrolysis activity"/>
    <property type="evidence" value="ECO:0007669"/>
    <property type="project" value="InterPro"/>
</dbReference>
<feature type="domain" description="PHD-type" evidence="20">
    <location>
        <begin position="473"/>
        <end position="603"/>
    </location>
</feature>
<keyword evidence="7" id="KW-0863">Zinc-finger</keyword>
<dbReference type="PANTHER" id="PTHR45797:SF1">
    <property type="entry name" value="HELICASE ARIP4"/>
    <property type="match status" value="1"/>
</dbReference>
<comment type="caution">
    <text evidence="21">The sequence shown here is derived from an EMBL/GenBank/DDBJ whole genome shotgun (WGS) entry which is preliminary data.</text>
</comment>
<evidence type="ECO:0000256" key="14">
    <source>
        <dbReference type="ARBA" id="ARBA00023242"/>
    </source>
</evidence>
<feature type="coiled-coil region" evidence="16">
    <location>
        <begin position="106"/>
        <end position="133"/>
    </location>
</feature>
<dbReference type="Gene3D" id="3.40.50.300">
    <property type="entry name" value="P-loop containing nucleotide triphosphate hydrolases"/>
    <property type="match status" value="1"/>
</dbReference>
<gene>
    <name evidence="21" type="ORF">TIFTF001_001058</name>
</gene>
<feature type="compositionally biased region" description="Polar residues" evidence="17">
    <location>
        <begin position="368"/>
        <end position="380"/>
    </location>
</feature>
<evidence type="ECO:0000256" key="4">
    <source>
        <dbReference type="ARBA" id="ARBA00022454"/>
    </source>
</evidence>
<keyword evidence="6" id="KW-0547">Nucleotide-binding</keyword>
<dbReference type="PROSITE" id="PS51192">
    <property type="entry name" value="HELICASE_ATP_BIND_1"/>
    <property type="match status" value="1"/>
</dbReference>
<keyword evidence="13" id="KW-0238">DNA-binding</keyword>
<dbReference type="PROSITE" id="PS51533">
    <property type="entry name" value="ADD"/>
    <property type="match status" value="1"/>
</dbReference>
<dbReference type="Pfam" id="PF00176">
    <property type="entry name" value="SNF2-rel_dom"/>
    <property type="match status" value="1"/>
</dbReference>
<evidence type="ECO:0000256" key="11">
    <source>
        <dbReference type="ARBA" id="ARBA00022840"/>
    </source>
</evidence>
<dbReference type="SUPFAM" id="SSF52540">
    <property type="entry name" value="P-loop containing nucleoside triphosphate hydrolases"/>
    <property type="match status" value="2"/>
</dbReference>
<evidence type="ECO:0000256" key="12">
    <source>
        <dbReference type="ARBA" id="ARBA00022895"/>
    </source>
</evidence>
<keyword evidence="5" id="KW-0479">Metal-binding</keyword>
<keyword evidence="4" id="KW-0158">Chromosome</keyword>
<comment type="subcellular location">
    <subcellularLocation>
        <location evidence="2">Chromosome</location>
        <location evidence="2">Telomere</location>
    </subcellularLocation>
    <subcellularLocation>
        <location evidence="1">Nucleus</location>
    </subcellularLocation>
</comment>
<feature type="region of interest" description="Disordered" evidence="17">
    <location>
        <begin position="306"/>
        <end position="437"/>
    </location>
</feature>
<feature type="compositionally biased region" description="Acidic residues" evidence="17">
    <location>
        <begin position="19"/>
        <end position="28"/>
    </location>
</feature>
<evidence type="ECO:0000313" key="22">
    <source>
        <dbReference type="Proteomes" id="UP001187192"/>
    </source>
</evidence>
<dbReference type="GO" id="GO:0008270">
    <property type="term" value="F:zinc ion binding"/>
    <property type="evidence" value="ECO:0007669"/>
    <property type="project" value="UniProtKB-KW"/>
</dbReference>
<dbReference type="EMBL" id="BTGU01000001">
    <property type="protein sequence ID" value="GMN25794.1"/>
    <property type="molecule type" value="Genomic_DNA"/>
</dbReference>
<keyword evidence="9" id="KW-0347">Helicase</keyword>
<keyword evidence="14" id="KW-0539">Nucleus</keyword>
<dbReference type="GO" id="GO:0003677">
    <property type="term" value="F:DNA binding"/>
    <property type="evidence" value="ECO:0007669"/>
    <property type="project" value="UniProtKB-KW"/>
</dbReference>
<evidence type="ECO:0000256" key="9">
    <source>
        <dbReference type="ARBA" id="ARBA00022806"/>
    </source>
</evidence>
<dbReference type="InterPro" id="IPR014001">
    <property type="entry name" value="Helicase_ATP-bd"/>
</dbReference>
<evidence type="ECO:0000256" key="5">
    <source>
        <dbReference type="ARBA" id="ARBA00022723"/>
    </source>
</evidence>
<proteinExistence type="inferred from homology"/>
<dbReference type="CDD" id="cd11726">
    <property type="entry name" value="ADDz_ATRX"/>
    <property type="match status" value="1"/>
</dbReference>
<feature type="compositionally biased region" description="Polar residues" evidence="17">
    <location>
        <begin position="396"/>
        <end position="411"/>
    </location>
</feature>
<dbReference type="InterPro" id="IPR027417">
    <property type="entry name" value="P-loop_NTPase"/>
</dbReference>
<evidence type="ECO:0000256" key="17">
    <source>
        <dbReference type="SAM" id="MobiDB-lite"/>
    </source>
</evidence>
<dbReference type="SMART" id="SM00487">
    <property type="entry name" value="DEXDc"/>
    <property type="match status" value="1"/>
</dbReference>
<dbReference type="GO" id="GO:0000781">
    <property type="term" value="C:chromosome, telomeric region"/>
    <property type="evidence" value="ECO:0007669"/>
    <property type="project" value="UniProtKB-SubCell"/>
</dbReference>
<dbReference type="SMART" id="SM00490">
    <property type="entry name" value="HELICc"/>
    <property type="match status" value="1"/>
</dbReference>
<keyword evidence="16" id="KW-0175">Coiled coil</keyword>
<evidence type="ECO:0000259" key="18">
    <source>
        <dbReference type="PROSITE" id="PS51192"/>
    </source>
</evidence>
<dbReference type="GO" id="GO:0005634">
    <property type="term" value="C:nucleus"/>
    <property type="evidence" value="ECO:0007669"/>
    <property type="project" value="UniProtKB-SubCell"/>
</dbReference>
<dbReference type="GO" id="GO:0005524">
    <property type="term" value="F:ATP binding"/>
    <property type="evidence" value="ECO:0007669"/>
    <property type="project" value="UniProtKB-KW"/>
</dbReference>
<evidence type="ECO:0000256" key="10">
    <source>
        <dbReference type="ARBA" id="ARBA00022833"/>
    </source>
</evidence>
<dbReference type="Pfam" id="PF00271">
    <property type="entry name" value="Helicase_C"/>
    <property type="match status" value="1"/>
</dbReference>
<evidence type="ECO:0000256" key="15">
    <source>
        <dbReference type="ARBA" id="ARBA00031106"/>
    </source>
</evidence>
<evidence type="ECO:0000256" key="16">
    <source>
        <dbReference type="SAM" id="Coils"/>
    </source>
</evidence>
<evidence type="ECO:0000259" key="19">
    <source>
        <dbReference type="PROSITE" id="PS51194"/>
    </source>
</evidence>
<evidence type="ECO:0000256" key="1">
    <source>
        <dbReference type="ARBA" id="ARBA00004123"/>
    </source>
</evidence>
<dbReference type="InterPro" id="IPR044574">
    <property type="entry name" value="ARIP4-like"/>
</dbReference>
<evidence type="ECO:0000256" key="6">
    <source>
        <dbReference type="ARBA" id="ARBA00022741"/>
    </source>
</evidence>
<feature type="region of interest" description="Disordered" evidence="17">
    <location>
        <begin position="1"/>
        <end position="47"/>
    </location>
</feature>
<evidence type="ECO:0000256" key="2">
    <source>
        <dbReference type="ARBA" id="ARBA00004574"/>
    </source>
</evidence>
<keyword evidence="12" id="KW-0779">Telomere</keyword>
<evidence type="ECO:0000313" key="21">
    <source>
        <dbReference type="EMBL" id="GMN25794.1"/>
    </source>
</evidence>
<evidence type="ECO:0000256" key="3">
    <source>
        <dbReference type="ARBA" id="ARBA00007025"/>
    </source>
</evidence>
<comment type="similarity">
    <text evidence="3">Belongs to the SNF2/RAD54 helicase family.</text>
</comment>
<evidence type="ECO:0000256" key="13">
    <source>
        <dbReference type="ARBA" id="ARBA00023125"/>
    </source>
</evidence>
<keyword evidence="11" id="KW-0067">ATP-binding</keyword>
<sequence length="1461" mass="164487">MEENHEHVEGVGNSSSDSFVDDDSEDDAPSTSGRDDDGLQEPLAEEEIEELIAELLEVESKAAEAQETLEKESLSKVESEVREELSQTLSGDDLETAVADEMATFTEEWEAVLDELETESSHLQEQLDGAGIELPSLYKWIESQAPTNCSTEAWQKRIHWIGSQVTCDFTESKAHAEEFLQTHRPVRRRHGKLLEEGASGFLQKKLYVDESQNNGTENSVVDWCSLNKLCSEGASKDCASFGSNSWASVYLASTPQQAAEMGLKFPGVNEVEEIDDIDGDSTDPFVAAAVANEKELALSEEQKKNYKKVKEEDDANVDQKLQKHLKRRRHRKRQKQGSNQKDLGLVDQMIDNGINDEKTHVDGETQRSNESGIACQSSKTDFPDGFGISNDVDKGSSMSNGTSVPSESTLLDSIEPRGSKRLLETEEPDTENKRSRTVVIDSDDESQAKDAIFSTVKVEGQSDLKENAVEADSIPSKNLNEKFHCTACNKIAVEVHQHPLLKVIICADCKAIMEEKMNVKDLDCAECYCGWCGRSTDLVNCKSCKTLFCTICIKGNIGTECLSEVRTSSWQCCCCRPGLLQKLTLELEKAIDVGRLTDSSSESDSDNSDADVDVALSSKRKRKKKIRRIIDDTELGEETRRKIAIEKERQERLKSLQVQFSSKSKVMSSVGFNGNLSEDASTEVLGDASKGYIVNVVRENGEEAVRIPPSISAKLKVHQIAGIRFMWENIIQSVRKVKSGDKGLGCILAHTMGLGKTFQVIAFLYTAMRCVDLGLRTALIVVPVNVLHNWRQEFLKWRPSEVKPLRVFMLEDVSRERRGELLAKWRKKGGVFLIGYSAFRNLSLGKHVKDRNMAREICYALQDGPDILVCDEAHVIKNTRADVTQALKQVKCQRRIALTGSPLQNNLMEYYCMVDFVREGFLGSSHDFQNPIENGQHTNSTLVDVKIMNQRSHILYEQLKGFVQRMDMTVVKKDLPPKTVFVIAVKLSPLQRKLYKRFLDVHGFTSDKIWNHPGILQLKKEDRDAVRREETVENILADESSSDENIDYNMVFEEKQKGSNAALPGKSYDGFLQKGWWNNLLRENSYKELDYSGKMVLLLDILTMSSDVGDKALVFSQSIPTLDLIELYLSKLSRPGRKGKLWKKGKDWYRLDGRTESSERQKLVESFNDPLNERVKCCLISTRAGSLGINLHAANRVVIVDGSWNPTYDLQAIYRAWRYGQKKPVFAYRMMAHGTMEEKIYKRQVTKEGLAARVVDRQQVHRTISKEEMLHLFEFGDDENPDNLANLDQENGHVDKPTMSAEASTVPKQKVPASHGSCLSDKLMETLLGKHSPSWIANFHEHETLLQENEEEKLSKEEQDMAWEVYQKTLEWEVVQRVPLSETATVQNQAAASKEAPPEPDMSSRTRSNIRNRVVLRKCTNLAHMLTLRSQGTKSGCSTVCGECAQEISWETLNRDGRPSK</sequence>
<evidence type="ECO:0000256" key="8">
    <source>
        <dbReference type="ARBA" id="ARBA00022801"/>
    </source>
</evidence>
<protein>
    <recommendedName>
        <fullName evidence="15">ATP-dependent helicase ATRX</fullName>
    </recommendedName>
</protein>
<dbReference type="Gene3D" id="3.40.50.10810">
    <property type="entry name" value="Tandem AAA-ATPase domain"/>
    <property type="match status" value="1"/>
</dbReference>
<feature type="domain" description="Helicase C-terminal" evidence="19">
    <location>
        <begin position="1100"/>
        <end position="1268"/>
    </location>
</feature>
<keyword evidence="22" id="KW-1185">Reference proteome</keyword>